<dbReference type="EMBL" id="CP073115">
    <property type="protein sequence ID" value="UTG70954.1"/>
    <property type="molecule type" value="Genomic_DNA"/>
</dbReference>
<dbReference type="Proteomes" id="UP001057296">
    <property type="component" value="Chromosome"/>
</dbReference>
<proteinExistence type="predicted"/>
<name>A0A9X9N9B6_NEISU</name>
<evidence type="ECO:0000313" key="1">
    <source>
        <dbReference type="EMBL" id="UTG70954.1"/>
    </source>
</evidence>
<dbReference type="GO" id="GO:0003755">
    <property type="term" value="F:peptidyl-prolyl cis-trans isomerase activity"/>
    <property type="evidence" value="ECO:0007669"/>
    <property type="project" value="UniProtKB-EC"/>
</dbReference>
<dbReference type="Gene3D" id="2.40.100.10">
    <property type="entry name" value="Cyclophilin-like"/>
    <property type="match status" value="1"/>
</dbReference>
<dbReference type="InterPro" id="IPR002130">
    <property type="entry name" value="Cyclophilin-type_PPIase_dom"/>
</dbReference>
<dbReference type="AlphaFoldDB" id="A0A9X9N9B6"/>
<evidence type="ECO:0000313" key="2">
    <source>
        <dbReference type="Proteomes" id="UP001057296"/>
    </source>
</evidence>
<accession>A0A9X9N9B6</accession>
<keyword evidence="1" id="KW-0413">Isomerase</keyword>
<sequence length="75" mass="8581">MLFLSKNKYPDQIIEAYKKGGNSAVDDDYTVFCQAINGMDIMGKIIESKTGENTKPKNEIKIEKIEVIKDYDFNK</sequence>
<gene>
    <name evidence="1" type="ORF">KCG54_11725</name>
</gene>
<reference evidence="1" key="1">
    <citation type="submission" date="2021-04" db="EMBL/GenBank/DDBJ databases">
        <title>Characterizing Neisseria spp. as novel respiratory pathobionts in bronchiectasis.</title>
        <authorList>
            <person name="Li L."/>
            <person name="Mac Aogain M."/>
            <person name="Xu T."/>
            <person name="Jaggi T.K."/>
            <person name="Chan L.Y."/>
            <person name="Keir H.R."/>
            <person name="Dicker A.J."/>
            <person name="Qu J."/>
            <person name="Liu Y."/>
            <person name="Chen H.S."/>
            <person name="Koh M.S."/>
            <person name="Ong T.H."/>
            <person name="Lim A.Y.H."/>
            <person name="Abisheganaden J."/>
            <person name="Low T.B."/>
            <person name="Oliver B.G."/>
            <person name="Tan N.S."/>
            <person name="Fang M."/>
            <person name="Chalmers J.D."/>
            <person name="Chotirmall S.H."/>
        </authorList>
    </citation>
    <scope>NUCLEOTIDE SEQUENCE</scope>
    <source>
        <strain evidence="1">TT0077</strain>
    </source>
</reference>
<dbReference type="SUPFAM" id="SSF50891">
    <property type="entry name" value="Cyclophilin-like"/>
    <property type="match status" value="1"/>
</dbReference>
<dbReference type="InterPro" id="IPR029000">
    <property type="entry name" value="Cyclophilin-like_dom_sf"/>
</dbReference>
<organism evidence="1 2">
    <name type="scientific">Neisseria subflava</name>
    <dbReference type="NCBI Taxonomy" id="28449"/>
    <lineage>
        <taxon>Bacteria</taxon>
        <taxon>Pseudomonadati</taxon>
        <taxon>Pseudomonadota</taxon>
        <taxon>Betaproteobacteria</taxon>
        <taxon>Neisseriales</taxon>
        <taxon>Neisseriaceae</taxon>
        <taxon>Neisseria</taxon>
    </lineage>
</organism>
<dbReference type="EC" id="5.2.1.8" evidence="1"/>
<protein>
    <submittedName>
        <fullName evidence="1">Peptidylprolyl isomerase</fullName>
        <ecNumber evidence="1">5.2.1.8</ecNumber>
    </submittedName>
</protein>
<dbReference type="Pfam" id="PF00160">
    <property type="entry name" value="Pro_isomerase"/>
    <property type="match status" value="1"/>
</dbReference>